<evidence type="ECO:0000256" key="13">
    <source>
        <dbReference type="ARBA" id="ARBA00023167"/>
    </source>
</evidence>
<gene>
    <name evidence="15" type="primary">asd</name>
    <name evidence="18" type="ORF">E6K73_11650</name>
</gene>
<evidence type="ECO:0000259" key="17">
    <source>
        <dbReference type="SMART" id="SM00859"/>
    </source>
</evidence>
<dbReference type="InterPro" id="IPR000534">
    <property type="entry name" value="Semialdehyde_DH_NAD-bd"/>
</dbReference>
<dbReference type="GO" id="GO:0051287">
    <property type="term" value="F:NAD binding"/>
    <property type="evidence" value="ECO:0007669"/>
    <property type="project" value="InterPro"/>
</dbReference>
<keyword evidence="10 15" id="KW-0220">Diaminopimelate biosynthesis</keyword>
<dbReference type="GO" id="GO:0004073">
    <property type="term" value="F:aspartate-semialdehyde dehydrogenase activity"/>
    <property type="evidence" value="ECO:0007669"/>
    <property type="project" value="UniProtKB-UniRule"/>
</dbReference>
<dbReference type="GO" id="GO:0050661">
    <property type="term" value="F:NADP binding"/>
    <property type="evidence" value="ECO:0007669"/>
    <property type="project" value="UniProtKB-UniRule"/>
</dbReference>
<evidence type="ECO:0000256" key="4">
    <source>
        <dbReference type="ARBA" id="ARBA00010584"/>
    </source>
</evidence>
<evidence type="ECO:0000256" key="10">
    <source>
        <dbReference type="ARBA" id="ARBA00022915"/>
    </source>
</evidence>
<comment type="pathway">
    <text evidence="2 15">Amino-acid biosynthesis; L-lysine biosynthesis via DAP pathway; (S)-tetrahydrodipicolinate from L-aspartate: step 2/4.</text>
</comment>
<protein>
    <recommendedName>
        <fullName evidence="6 15">Aspartate-semialdehyde dehydrogenase</fullName>
        <shortName evidence="15">ASA dehydrogenase</shortName>
        <shortName evidence="15">ASADH</shortName>
        <ecNumber evidence="6 15">1.2.1.11</ecNumber>
    </recommendedName>
    <alternativeName>
        <fullName evidence="15">Aspartate-beta-semialdehyde dehydrogenase</fullName>
    </alternativeName>
</protein>
<dbReference type="EMBL" id="VBOT01000136">
    <property type="protein sequence ID" value="TMQ48661.1"/>
    <property type="molecule type" value="Genomic_DNA"/>
</dbReference>
<dbReference type="UniPathway" id="UPA00050">
    <property type="reaction ID" value="UER00463"/>
</dbReference>
<dbReference type="Proteomes" id="UP000320184">
    <property type="component" value="Unassembled WGS sequence"/>
</dbReference>
<evidence type="ECO:0000256" key="15">
    <source>
        <dbReference type="HAMAP-Rule" id="MF_02121"/>
    </source>
</evidence>
<sequence>MAFVKAPCKRRAAILGATGLVGRTILALLEERGFPLDSLRLLASERLADRRLPFRGESLPVEPVSSHAFDGVEIALFATKNDISQKWAGAAREAGARVIDNSSAFRYQPDVPLVVPEINGATLDDLPWLVANPNCSTIAIVMALAPLQRAAGLERVAVATYQSVSGAGAQALEELERGVRLGLDGQPPARRDGGPPFAFNVVPHIDRFEDNGYTREEMKIVWETRKILGLPELPVTATAVRVPVRVGHAAAVNVRLSRGIGPEEARALWREFPGLEVVDDPAQARYPVPLAAAGRDPVLVGRARRDPSQENGLEFFVASDNLRKGAALNAIQIAEALSHAEAGAS</sequence>
<dbReference type="GO" id="GO:0071266">
    <property type="term" value="P:'de novo' L-methionine biosynthetic process"/>
    <property type="evidence" value="ECO:0007669"/>
    <property type="project" value="UniProtKB-UniRule"/>
</dbReference>
<dbReference type="NCBIfam" id="NF011456">
    <property type="entry name" value="PRK14874.1"/>
    <property type="match status" value="1"/>
</dbReference>
<dbReference type="CDD" id="cd02316">
    <property type="entry name" value="VcASADH2_like_N"/>
    <property type="match status" value="1"/>
</dbReference>
<evidence type="ECO:0000256" key="1">
    <source>
        <dbReference type="ARBA" id="ARBA00005021"/>
    </source>
</evidence>
<feature type="binding site" evidence="15">
    <location>
        <begin position="18"/>
        <end position="21"/>
    </location>
    <ligand>
        <name>NADP(+)</name>
        <dbReference type="ChEBI" id="CHEBI:58349"/>
    </ligand>
</feature>
<keyword evidence="9 15" id="KW-0521">NADP</keyword>
<feature type="binding site" evidence="15">
    <location>
        <position position="162"/>
    </location>
    <ligand>
        <name>substrate</name>
    </ligand>
</feature>
<comment type="caution">
    <text evidence="15">Lacks conserved residue(s) required for the propagation of feature annotation.</text>
</comment>
<feature type="active site" description="Acyl-thioester intermediate" evidence="15 16">
    <location>
        <position position="135"/>
    </location>
</feature>
<dbReference type="CDD" id="cd18131">
    <property type="entry name" value="ASADH_C_bac_euk_like"/>
    <property type="match status" value="1"/>
</dbReference>
<comment type="caution">
    <text evidence="18">The sequence shown here is derived from an EMBL/GenBank/DDBJ whole genome shotgun (WGS) entry which is preliminary data.</text>
</comment>
<dbReference type="UniPathway" id="UPA00051">
    <property type="reaction ID" value="UER00464"/>
</dbReference>
<comment type="subunit">
    <text evidence="5 15">Homodimer.</text>
</comment>
<keyword evidence="8 15" id="KW-0791">Threonine biosynthesis</keyword>
<evidence type="ECO:0000256" key="7">
    <source>
        <dbReference type="ARBA" id="ARBA00022605"/>
    </source>
</evidence>
<dbReference type="NCBIfam" id="TIGR01296">
    <property type="entry name" value="asd_B"/>
    <property type="match status" value="1"/>
</dbReference>
<dbReference type="PANTHER" id="PTHR46278:SF2">
    <property type="entry name" value="ASPARTATE-SEMIALDEHYDE DEHYDROGENASE"/>
    <property type="match status" value="1"/>
</dbReference>
<evidence type="ECO:0000256" key="5">
    <source>
        <dbReference type="ARBA" id="ARBA00011738"/>
    </source>
</evidence>
<evidence type="ECO:0000256" key="2">
    <source>
        <dbReference type="ARBA" id="ARBA00005076"/>
    </source>
</evidence>
<evidence type="ECO:0000256" key="3">
    <source>
        <dbReference type="ARBA" id="ARBA00005097"/>
    </source>
</evidence>
<evidence type="ECO:0000256" key="16">
    <source>
        <dbReference type="PIRSR" id="PIRSR000148-1"/>
    </source>
</evidence>
<evidence type="ECO:0000313" key="18">
    <source>
        <dbReference type="EMBL" id="TMQ48661.1"/>
    </source>
</evidence>
<feature type="binding site" evidence="15">
    <location>
        <position position="241"/>
    </location>
    <ligand>
        <name>substrate</name>
    </ligand>
</feature>
<organism evidence="18 19">
    <name type="scientific">Eiseniibacteriota bacterium</name>
    <dbReference type="NCBI Taxonomy" id="2212470"/>
    <lineage>
        <taxon>Bacteria</taxon>
        <taxon>Candidatus Eiseniibacteriota</taxon>
    </lineage>
</organism>
<dbReference type="GO" id="GO:0009088">
    <property type="term" value="P:threonine biosynthetic process"/>
    <property type="evidence" value="ECO:0007669"/>
    <property type="project" value="UniProtKB-UniRule"/>
</dbReference>
<name>A0A538SBB1_UNCEI</name>
<dbReference type="GO" id="GO:0046983">
    <property type="term" value="F:protein dimerization activity"/>
    <property type="evidence" value="ECO:0007669"/>
    <property type="project" value="InterPro"/>
</dbReference>
<dbReference type="AlphaFoldDB" id="A0A538SBB1"/>
<dbReference type="InterPro" id="IPR012080">
    <property type="entry name" value="Asp_semialdehyde_DH"/>
</dbReference>
<dbReference type="InterPro" id="IPR012280">
    <property type="entry name" value="Semialdhyde_DH_dimer_dom"/>
</dbReference>
<dbReference type="GO" id="GO:0019877">
    <property type="term" value="P:diaminopimelate biosynthetic process"/>
    <property type="evidence" value="ECO:0007669"/>
    <property type="project" value="UniProtKB-UniRule"/>
</dbReference>
<keyword evidence="11 15" id="KW-0560">Oxidoreductase</keyword>
<dbReference type="GO" id="GO:0009089">
    <property type="term" value="P:lysine biosynthetic process via diaminopimelate"/>
    <property type="evidence" value="ECO:0007669"/>
    <property type="project" value="UniProtKB-UniRule"/>
</dbReference>
<keyword evidence="12 15" id="KW-0457">Lysine biosynthesis</keyword>
<dbReference type="SMART" id="SM00859">
    <property type="entry name" value="Semialdhyde_dh"/>
    <property type="match status" value="1"/>
</dbReference>
<dbReference type="Gene3D" id="3.40.50.720">
    <property type="entry name" value="NAD(P)-binding Rossmann-like Domain"/>
    <property type="match status" value="1"/>
</dbReference>
<comment type="catalytic activity">
    <reaction evidence="14 15">
        <text>L-aspartate 4-semialdehyde + phosphate + NADP(+) = 4-phospho-L-aspartate + NADPH + H(+)</text>
        <dbReference type="Rhea" id="RHEA:24284"/>
        <dbReference type="ChEBI" id="CHEBI:15378"/>
        <dbReference type="ChEBI" id="CHEBI:43474"/>
        <dbReference type="ChEBI" id="CHEBI:57535"/>
        <dbReference type="ChEBI" id="CHEBI:57783"/>
        <dbReference type="ChEBI" id="CHEBI:58349"/>
        <dbReference type="ChEBI" id="CHEBI:537519"/>
        <dbReference type="EC" id="1.2.1.11"/>
    </reaction>
</comment>
<keyword evidence="13 15" id="KW-0486">Methionine biosynthesis</keyword>
<evidence type="ECO:0000313" key="19">
    <source>
        <dbReference type="Proteomes" id="UP000320184"/>
    </source>
</evidence>
<dbReference type="EC" id="1.2.1.11" evidence="6 15"/>
<dbReference type="SUPFAM" id="SSF55347">
    <property type="entry name" value="Glyceraldehyde-3-phosphate dehydrogenase-like, C-terminal domain"/>
    <property type="match status" value="1"/>
</dbReference>
<dbReference type="GO" id="GO:0009097">
    <property type="term" value="P:isoleucine biosynthetic process"/>
    <property type="evidence" value="ECO:0007669"/>
    <property type="project" value="UniProtKB-UniRule"/>
</dbReference>
<evidence type="ECO:0000256" key="6">
    <source>
        <dbReference type="ARBA" id="ARBA00013120"/>
    </source>
</evidence>
<feature type="binding site" evidence="15">
    <location>
        <begin position="165"/>
        <end position="166"/>
    </location>
    <ligand>
        <name>NADP(+)</name>
        <dbReference type="ChEBI" id="CHEBI:58349"/>
    </ligand>
</feature>
<dbReference type="HAMAP" id="MF_02121">
    <property type="entry name" value="ASADH"/>
    <property type="match status" value="1"/>
</dbReference>
<feature type="active site" description="Proton acceptor" evidence="15 16">
    <location>
        <position position="248"/>
    </location>
</feature>
<comment type="pathway">
    <text evidence="3 15">Amino-acid biosynthesis; L-threonine biosynthesis; L-threonine from L-aspartate: step 2/5.</text>
</comment>
<evidence type="ECO:0000256" key="14">
    <source>
        <dbReference type="ARBA" id="ARBA00047891"/>
    </source>
</evidence>
<feature type="domain" description="Semialdehyde dehydrogenase NAD-binding" evidence="17">
    <location>
        <begin position="11"/>
        <end position="126"/>
    </location>
</feature>
<dbReference type="InterPro" id="IPR036291">
    <property type="entry name" value="NAD(P)-bd_dom_sf"/>
</dbReference>
<dbReference type="SUPFAM" id="SSF51735">
    <property type="entry name" value="NAD(P)-binding Rossmann-fold domains"/>
    <property type="match status" value="1"/>
</dbReference>
<reference evidence="18 19" key="1">
    <citation type="journal article" date="2019" name="Nat. Microbiol.">
        <title>Mediterranean grassland soil C-N compound turnover is dependent on rainfall and depth, and is mediated by genomically divergent microorganisms.</title>
        <authorList>
            <person name="Diamond S."/>
            <person name="Andeer P.F."/>
            <person name="Li Z."/>
            <person name="Crits-Christoph A."/>
            <person name="Burstein D."/>
            <person name="Anantharaman K."/>
            <person name="Lane K.R."/>
            <person name="Thomas B.C."/>
            <person name="Pan C."/>
            <person name="Northen T.R."/>
            <person name="Banfield J.F."/>
        </authorList>
    </citation>
    <scope>NUCLEOTIDE SEQUENCE [LARGE SCALE GENOMIC DNA]</scope>
    <source>
        <strain evidence="18">WS_3</strain>
    </source>
</reference>
<dbReference type="PIRSF" id="PIRSF000148">
    <property type="entry name" value="ASA_dh"/>
    <property type="match status" value="1"/>
</dbReference>
<keyword evidence="7 15" id="KW-0028">Amino-acid biosynthesis</keyword>
<dbReference type="Pfam" id="PF01118">
    <property type="entry name" value="Semialdhyde_dh"/>
    <property type="match status" value="1"/>
</dbReference>
<feature type="binding site" evidence="15">
    <location>
        <position position="321"/>
    </location>
    <ligand>
        <name>NADP(+)</name>
        <dbReference type="ChEBI" id="CHEBI:58349"/>
    </ligand>
</feature>
<evidence type="ECO:0000256" key="11">
    <source>
        <dbReference type="ARBA" id="ARBA00023002"/>
    </source>
</evidence>
<evidence type="ECO:0000256" key="8">
    <source>
        <dbReference type="ARBA" id="ARBA00022697"/>
    </source>
</evidence>
<evidence type="ECO:0000256" key="12">
    <source>
        <dbReference type="ARBA" id="ARBA00023154"/>
    </source>
</evidence>
<dbReference type="Gene3D" id="3.30.360.10">
    <property type="entry name" value="Dihydrodipicolinate Reductase, domain 2"/>
    <property type="match status" value="1"/>
</dbReference>
<feature type="binding site" evidence="15">
    <location>
        <position position="106"/>
    </location>
    <ligand>
        <name>phosphate</name>
        <dbReference type="ChEBI" id="CHEBI:43474"/>
    </ligand>
</feature>
<accession>A0A538SBB1</accession>
<dbReference type="InterPro" id="IPR005986">
    <property type="entry name" value="Asp_semialdehyde_DH_beta"/>
</dbReference>
<comment type="function">
    <text evidence="15">Catalyzes the NADPH-dependent formation of L-aspartate-semialdehyde (L-ASA) by the reductive dephosphorylation of L-aspartyl-4-phosphate.</text>
</comment>
<dbReference type="PANTHER" id="PTHR46278">
    <property type="entry name" value="DEHYDROGENASE, PUTATIVE-RELATED"/>
    <property type="match status" value="1"/>
</dbReference>
<comment type="pathway">
    <text evidence="1 15">Amino-acid biosynthesis; L-methionine biosynthesis via de novo pathway; L-homoserine from L-aspartate: step 2/3.</text>
</comment>
<dbReference type="Pfam" id="PF02774">
    <property type="entry name" value="Semialdhyde_dhC"/>
    <property type="match status" value="1"/>
</dbReference>
<evidence type="ECO:0000256" key="9">
    <source>
        <dbReference type="ARBA" id="ARBA00022857"/>
    </source>
</evidence>
<comment type="similarity">
    <text evidence="4 15">Belongs to the aspartate-semialdehyde dehydrogenase family.</text>
</comment>
<dbReference type="UniPathway" id="UPA00034">
    <property type="reaction ID" value="UER00016"/>
</dbReference>
<proteinExistence type="inferred from homology"/>